<dbReference type="Pfam" id="PF08617">
    <property type="entry name" value="CGI-121"/>
    <property type="match status" value="1"/>
</dbReference>
<dbReference type="NCBIfam" id="NF011465">
    <property type="entry name" value="PRK14886.1-1"/>
    <property type="match status" value="1"/>
</dbReference>
<dbReference type="EMBL" id="JBHSZH010000005">
    <property type="protein sequence ID" value="MFC7081908.1"/>
    <property type="molecule type" value="Genomic_DNA"/>
</dbReference>
<name>A0ABD5WRX0_9EURY</name>
<dbReference type="RefSeq" id="WP_337250830.1">
    <property type="nucleotide sequence ID" value="NZ_JBHSZH010000005.1"/>
</dbReference>
<dbReference type="InterPro" id="IPR013926">
    <property type="entry name" value="CGI121/TPRKB"/>
</dbReference>
<evidence type="ECO:0000256" key="1">
    <source>
        <dbReference type="ARBA" id="ARBA00005546"/>
    </source>
</evidence>
<dbReference type="AlphaFoldDB" id="A0ABD5WRX0"/>
<proteinExistence type="inferred from homology"/>
<keyword evidence="4" id="KW-1185">Reference proteome</keyword>
<organism evidence="3 4">
    <name type="scientific">Halorussus caseinilyticus</name>
    <dbReference type="NCBI Taxonomy" id="3034025"/>
    <lineage>
        <taxon>Archaea</taxon>
        <taxon>Methanobacteriati</taxon>
        <taxon>Methanobacteriota</taxon>
        <taxon>Stenosarchaea group</taxon>
        <taxon>Halobacteria</taxon>
        <taxon>Halobacteriales</taxon>
        <taxon>Haladaptataceae</taxon>
        <taxon>Halorussus</taxon>
    </lineage>
</organism>
<dbReference type="SUPFAM" id="SSF143870">
    <property type="entry name" value="PF0523-like"/>
    <property type="match status" value="1"/>
</dbReference>
<comment type="caution">
    <text evidence="3">The sequence shown here is derived from an EMBL/GenBank/DDBJ whole genome shotgun (WGS) entry which is preliminary data.</text>
</comment>
<comment type="similarity">
    <text evidence="1">Belongs to the CGI121/TPRKB family.</text>
</comment>
<accession>A0ABD5WRX0</accession>
<evidence type="ECO:0000313" key="3">
    <source>
        <dbReference type="EMBL" id="MFC7081908.1"/>
    </source>
</evidence>
<dbReference type="Proteomes" id="UP001596407">
    <property type="component" value="Unassembled WGS sequence"/>
</dbReference>
<dbReference type="InterPro" id="IPR036504">
    <property type="entry name" value="CGI121/TPRKB_sf"/>
</dbReference>
<evidence type="ECO:0000256" key="2">
    <source>
        <dbReference type="SAM" id="MobiDB-lite"/>
    </source>
</evidence>
<feature type="region of interest" description="Disordered" evidence="2">
    <location>
        <begin position="102"/>
        <end position="157"/>
    </location>
</feature>
<reference evidence="3 4" key="1">
    <citation type="journal article" date="2019" name="Int. J. Syst. Evol. Microbiol.">
        <title>The Global Catalogue of Microorganisms (GCM) 10K type strain sequencing project: providing services to taxonomists for standard genome sequencing and annotation.</title>
        <authorList>
            <consortium name="The Broad Institute Genomics Platform"/>
            <consortium name="The Broad Institute Genome Sequencing Center for Infectious Disease"/>
            <person name="Wu L."/>
            <person name="Ma J."/>
        </authorList>
    </citation>
    <scope>NUCLEOTIDE SEQUENCE [LARGE SCALE GENOMIC DNA]</scope>
    <source>
        <strain evidence="3 4">DT72</strain>
    </source>
</reference>
<sequence>MRLVEGRADIADLDAFLEDIGEIADEFDCAIQAFDADYVVGESHLRTAVERADRAFDRGENVARERAVEILLYAAGRRQIDRALRMGVGEGESDVVVVVHSPTGDAESERAAAEAVSDLLAPAPAEAGADEERARARPRARSRPTASTARESGSSST</sequence>
<protein>
    <submittedName>
        <fullName evidence="3">KEOPS complex subunit Cgi121</fullName>
    </submittedName>
</protein>
<evidence type="ECO:0000313" key="4">
    <source>
        <dbReference type="Proteomes" id="UP001596407"/>
    </source>
</evidence>
<dbReference type="Gene3D" id="3.30.2380.10">
    <property type="entry name" value="CGI121/TPRKB"/>
    <property type="match status" value="1"/>
</dbReference>
<gene>
    <name evidence="3" type="primary">cgi121</name>
    <name evidence="3" type="ORF">ACFQJ6_19235</name>
</gene>